<gene>
    <name evidence="8" type="ORF">EDD28_1415</name>
</gene>
<dbReference type="PROSITE" id="PS00622">
    <property type="entry name" value="HTH_LUXR_1"/>
    <property type="match status" value="1"/>
</dbReference>
<dbReference type="SMART" id="SM00421">
    <property type="entry name" value="HTH_LUXR"/>
    <property type="match status" value="1"/>
</dbReference>
<dbReference type="Gene3D" id="1.10.10.10">
    <property type="entry name" value="Winged helix-like DNA-binding domain superfamily/Winged helix DNA-binding domain"/>
    <property type="match status" value="1"/>
</dbReference>
<evidence type="ECO:0000313" key="8">
    <source>
        <dbReference type="EMBL" id="ROR96824.1"/>
    </source>
</evidence>
<dbReference type="SMART" id="SM00448">
    <property type="entry name" value="REC"/>
    <property type="match status" value="1"/>
</dbReference>
<dbReference type="PANTHER" id="PTHR43214">
    <property type="entry name" value="TWO-COMPONENT RESPONSE REGULATOR"/>
    <property type="match status" value="1"/>
</dbReference>
<sequence>MAEDAGPARGPVAPTRVVIVDDDALVRTLLTRILGAAGIEVVGEADDGDGAVEAVRVHHPDVVLMDLRMARLNGIEATRLVRELPGAPGVIALTSFDAPTAVLHAVAAGVAGFLAKDAAPEEIVEAVRQVASGAGALSPRAARVVLGSIQDSTHEVVRREAAARLRGLSQREWDVATALTEGLSNPDIARRLFVSEATVKTHIQSACLKAGVEGRVQLAVLCARAGVGV</sequence>
<dbReference type="GO" id="GO:0003677">
    <property type="term" value="F:DNA binding"/>
    <property type="evidence" value="ECO:0007669"/>
    <property type="project" value="UniProtKB-KW"/>
</dbReference>
<dbReference type="InterPro" id="IPR000792">
    <property type="entry name" value="Tscrpt_reg_LuxR_C"/>
</dbReference>
<organism evidence="8 9">
    <name type="scientific">Salana multivorans</name>
    <dbReference type="NCBI Taxonomy" id="120377"/>
    <lineage>
        <taxon>Bacteria</taxon>
        <taxon>Bacillati</taxon>
        <taxon>Actinomycetota</taxon>
        <taxon>Actinomycetes</taxon>
        <taxon>Micrococcales</taxon>
        <taxon>Beutenbergiaceae</taxon>
        <taxon>Salana</taxon>
    </lineage>
</organism>
<dbReference type="InterPro" id="IPR011006">
    <property type="entry name" value="CheY-like_superfamily"/>
</dbReference>
<dbReference type="CDD" id="cd06170">
    <property type="entry name" value="LuxR_C_like"/>
    <property type="match status" value="1"/>
</dbReference>
<dbReference type="PRINTS" id="PR00038">
    <property type="entry name" value="HTHLUXR"/>
</dbReference>
<evidence type="ECO:0000256" key="2">
    <source>
        <dbReference type="ARBA" id="ARBA00023015"/>
    </source>
</evidence>
<dbReference type="RefSeq" id="WP_123738952.1">
    <property type="nucleotide sequence ID" value="NZ_CALFQU010000029.1"/>
</dbReference>
<feature type="domain" description="Response regulatory" evidence="7">
    <location>
        <begin position="16"/>
        <end position="131"/>
    </location>
</feature>
<keyword evidence="3" id="KW-0238">DNA-binding</keyword>
<keyword evidence="4" id="KW-0804">Transcription</keyword>
<dbReference type="InterPro" id="IPR001789">
    <property type="entry name" value="Sig_transdc_resp-reg_receiver"/>
</dbReference>
<dbReference type="InterPro" id="IPR036388">
    <property type="entry name" value="WH-like_DNA-bd_sf"/>
</dbReference>
<comment type="caution">
    <text evidence="8">The sequence shown here is derived from an EMBL/GenBank/DDBJ whole genome shotgun (WGS) entry which is preliminary data.</text>
</comment>
<dbReference type="EMBL" id="RKHQ01000001">
    <property type="protein sequence ID" value="ROR96824.1"/>
    <property type="molecule type" value="Genomic_DNA"/>
</dbReference>
<proteinExistence type="predicted"/>
<dbReference type="AlphaFoldDB" id="A0A3N2DBH9"/>
<dbReference type="PROSITE" id="PS50110">
    <property type="entry name" value="RESPONSE_REGULATORY"/>
    <property type="match status" value="1"/>
</dbReference>
<evidence type="ECO:0000256" key="1">
    <source>
        <dbReference type="ARBA" id="ARBA00022553"/>
    </source>
</evidence>
<feature type="modified residue" description="4-aspartylphosphate" evidence="5">
    <location>
        <position position="66"/>
    </location>
</feature>
<dbReference type="Pfam" id="PF00196">
    <property type="entry name" value="GerE"/>
    <property type="match status" value="1"/>
</dbReference>
<dbReference type="CDD" id="cd17535">
    <property type="entry name" value="REC_NarL-like"/>
    <property type="match status" value="1"/>
</dbReference>
<dbReference type="InterPro" id="IPR058245">
    <property type="entry name" value="NreC/VraR/RcsB-like_REC"/>
</dbReference>
<keyword evidence="9" id="KW-1185">Reference proteome</keyword>
<dbReference type="PANTHER" id="PTHR43214:SF24">
    <property type="entry name" value="TRANSCRIPTIONAL REGULATORY PROTEIN NARL-RELATED"/>
    <property type="match status" value="1"/>
</dbReference>
<evidence type="ECO:0000313" key="9">
    <source>
        <dbReference type="Proteomes" id="UP000275356"/>
    </source>
</evidence>
<dbReference type="PROSITE" id="PS50043">
    <property type="entry name" value="HTH_LUXR_2"/>
    <property type="match status" value="1"/>
</dbReference>
<dbReference type="GO" id="GO:0000160">
    <property type="term" value="P:phosphorelay signal transduction system"/>
    <property type="evidence" value="ECO:0007669"/>
    <property type="project" value="InterPro"/>
</dbReference>
<dbReference type="Pfam" id="PF00072">
    <property type="entry name" value="Response_reg"/>
    <property type="match status" value="1"/>
</dbReference>
<feature type="domain" description="HTH luxR-type" evidence="6">
    <location>
        <begin position="161"/>
        <end position="226"/>
    </location>
</feature>
<evidence type="ECO:0000259" key="6">
    <source>
        <dbReference type="PROSITE" id="PS50043"/>
    </source>
</evidence>
<dbReference type="InterPro" id="IPR039420">
    <property type="entry name" value="WalR-like"/>
</dbReference>
<dbReference type="Proteomes" id="UP000275356">
    <property type="component" value="Unassembled WGS sequence"/>
</dbReference>
<reference evidence="8 9" key="1">
    <citation type="submission" date="2018-11" db="EMBL/GenBank/DDBJ databases">
        <title>Sequencing the genomes of 1000 actinobacteria strains.</title>
        <authorList>
            <person name="Klenk H.-P."/>
        </authorList>
    </citation>
    <scope>NUCLEOTIDE SEQUENCE [LARGE SCALE GENOMIC DNA]</scope>
    <source>
        <strain evidence="8 9">DSM 13521</strain>
    </source>
</reference>
<evidence type="ECO:0000256" key="4">
    <source>
        <dbReference type="ARBA" id="ARBA00023163"/>
    </source>
</evidence>
<evidence type="ECO:0000259" key="7">
    <source>
        <dbReference type="PROSITE" id="PS50110"/>
    </source>
</evidence>
<dbReference type="OrthoDB" id="9808843at2"/>
<evidence type="ECO:0000256" key="3">
    <source>
        <dbReference type="ARBA" id="ARBA00023125"/>
    </source>
</evidence>
<dbReference type="Gene3D" id="3.40.50.2300">
    <property type="match status" value="1"/>
</dbReference>
<keyword evidence="2" id="KW-0805">Transcription regulation</keyword>
<evidence type="ECO:0000256" key="5">
    <source>
        <dbReference type="PROSITE-ProRule" id="PRU00169"/>
    </source>
</evidence>
<dbReference type="GO" id="GO:0006355">
    <property type="term" value="P:regulation of DNA-templated transcription"/>
    <property type="evidence" value="ECO:0007669"/>
    <property type="project" value="InterPro"/>
</dbReference>
<accession>A0A3N2DBH9</accession>
<keyword evidence="1 5" id="KW-0597">Phosphoprotein</keyword>
<name>A0A3N2DBH9_9MICO</name>
<protein>
    <submittedName>
        <fullName evidence="8">LuxR family two component transcriptional regulator</fullName>
    </submittedName>
</protein>
<dbReference type="SUPFAM" id="SSF52172">
    <property type="entry name" value="CheY-like"/>
    <property type="match status" value="1"/>
</dbReference>